<name>A0ABV6PVK6_9BURK</name>
<dbReference type="Pfam" id="PF04279">
    <property type="entry name" value="IspA"/>
    <property type="match status" value="1"/>
</dbReference>
<dbReference type="PANTHER" id="PTHR36917:SF1">
    <property type="entry name" value="INNER MEMBRANE-SPANNING PROTEIN YCIB"/>
    <property type="match status" value="1"/>
</dbReference>
<dbReference type="RefSeq" id="WP_377484270.1">
    <property type="nucleotide sequence ID" value="NZ_JBHLTN010000032.1"/>
</dbReference>
<keyword evidence="5" id="KW-0997">Cell inner membrane</keyword>
<comment type="subcellular location">
    <subcellularLocation>
        <location evidence="5">Cell inner membrane</location>
        <topology evidence="5">Multi-pass membrane protein</topology>
    </subcellularLocation>
</comment>
<feature type="transmembrane region" description="Helical" evidence="5">
    <location>
        <begin position="80"/>
        <end position="96"/>
    </location>
</feature>
<keyword evidence="4 5" id="KW-0472">Membrane</keyword>
<proteinExistence type="inferred from homology"/>
<sequence>MKLLLDFLPILLFFGAYKLWGIYAGTAVLMAATCVQMAVIYFIDKKLSTMHKATLGLILIFGALTLALQDDRFIKWKPTVLYAAMALALAVAQWGYRKNVLKAMLGAQIALPDFAWLRLSVAWIVYCLFMAALNGYVAAYYSTDAWADFKLWGYVFPVVFIVAQGFYVARHLIEPAESSQAHPGAPE</sequence>
<evidence type="ECO:0000256" key="4">
    <source>
        <dbReference type="ARBA" id="ARBA00023136"/>
    </source>
</evidence>
<dbReference type="HAMAP" id="MF_00189">
    <property type="entry name" value="YciB"/>
    <property type="match status" value="1"/>
</dbReference>
<gene>
    <name evidence="5" type="primary">yciB</name>
    <name evidence="6" type="ORF">ACFFGG_15120</name>
</gene>
<evidence type="ECO:0000256" key="5">
    <source>
        <dbReference type="HAMAP-Rule" id="MF_00189"/>
    </source>
</evidence>
<organism evidence="6 7">
    <name type="scientific">Ottowia pentelensis</name>
    <dbReference type="NCBI Taxonomy" id="511108"/>
    <lineage>
        <taxon>Bacteria</taxon>
        <taxon>Pseudomonadati</taxon>
        <taxon>Pseudomonadota</taxon>
        <taxon>Betaproteobacteria</taxon>
        <taxon>Burkholderiales</taxon>
        <taxon>Comamonadaceae</taxon>
        <taxon>Ottowia</taxon>
    </lineage>
</organism>
<evidence type="ECO:0000256" key="1">
    <source>
        <dbReference type="ARBA" id="ARBA00022475"/>
    </source>
</evidence>
<keyword evidence="3 5" id="KW-1133">Transmembrane helix</keyword>
<keyword evidence="7" id="KW-1185">Reference proteome</keyword>
<evidence type="ECO:0000256" key="3">
    <source>
        <dbReference type="ARBA" id="ARBA00022989"/>
    </source>
</evidence>
<comment type="caution">
    <text evidence="5">Lacks conserved residue(s) required for the propagation of feature annotation.</text>
</comment>
<evidence type="ECO:0000313" key="7">
    <source>
        <dbReference type="Proteomes" id="UP001589834"/>
    </source>
</evidence>
<accession>A0ABV6PVK6</accession>
<feature type="transmembrane region" description="Helical" evidence="5">
    <location>
        <begin position="151"/>
        <end position="169"/>
    </location>
</feature>
<reference evidence="6 7" key="1">
    <citation type="submission" date="2024-09" db="EMBL/GenBank/DDBJ databases">
        <authorList>
            <person name="Sun Q."/>
            <person name="Mori K."/>
        </authorList>
    </citation>
    <scope>NUCLEOTIDE SEQUENCE [LARGE SCALE GENOMIC DNA]</scope>
    <source>
        <strain evidence="6 7">NCAIM B.02336</strain>
    </source>
</reference>
<dbReference type="EMBL" id="JBHLTN010000032">
    <property type="protein sequence ID" value="MFC0593883.1"/>
    <property type="molecule type" value="Genomic_DNA"/>
</dbReference>
<dbReference type="NCBIfam" id="TIGR00997">
    <property type="entry name" value="ispZ"/>
    <property type="match status" value="1"/>
</dbReference>
<feature type="transmembrane region" description="Helical" evidence="5">
    <location>
        <begin position="20"/>
        <end position="43"/>
    </location>
</feature>
<dbReference type="InterPro" id="IPR006008">
    <property type="entry name" value="YciB"/>
</dbReference>
<comment type="caution">
    <text evidence="6">The sequence shown here is derived from an EMBL/GenBank/DDBJ whole genome shotgun (WGS) entry which is preliminary data.</text>
</comment>
<evidence type="ECO:0000256" key="2">
    <source>
        <dbReference type="ARBA" id="ARBA00022692"/>
    </source>
</evidence>
<keyword evidence="1 5" id="KW-1003">Cell membrane</keyword>
<dbReference type="NCBIfam" id="NF001325">
    <property type="entry name" value="PRK00259.1-3"/>
    <property type="match status" value="1"/>
</dbReference>
<protein>
    <recommendedName>
        <fullName evidence="5">Inner membrane-spanning protein YciB</fullName>
    </recommendedName>
</protein>
<evidence type="ECO:0000313" key="6">
    <source>
        <dbReference type="EMBL" id="MFC0593883.1"/>
    </source>
</evidence>
<comment type="similarity">
    <text evidence="5">Belongs to the YciB family.</text>
</comment>
<dbReference type="Proteomes" id="UP001589834">
    <property type="component" value="Unassembled WGS sequence"/>
</dbReference>
<feature type="transmembrane region" description="Helical" evidence="5">
    <location>
        <begin position="116"/>
        <end position="139"/>
    </location>
</feature>
<comment type="function">
    <text evidence="5">Plays a role in cell envelope biogenesis, maintenance of cell envelope integrity and membrane homeostasis.</text>
</comment>
<dbReference type="PANTHER" id="PTHR36917">
    <property type="entry name" value="INTRACELLULAR SEPTATION PROTEIN A-RELATED"/>
    <property type="match status" value="1"/>
</dbReference>
<keyword evidence="2 5" id="KW-0812">Transmembrane</keyword>